<dbReference type="Proteomes" id="UP000291591">
    <property type="component" value="Unassembled WGS sequence"/>
</dbReference>
<dbReference type="OrthoDB" id="3579029at2"/>
<accession>A0A4Q7UXF8</accession>
<protein>
    <submittedName>
        <fullName evidence="1">Uncharacterized protein</fullName>
    </submittedName>
</protein>
<dbReference type="RefSeq" id="WP_130290851.1">
    <property type="nucleotide sequence ID" value="NZ_SHKL01000001.1"/>
</dbReference>
<dbReference type="AlphaFoldDB" id="A0A4Q7UXF8"/>
<reference evidence="1 2" key="1">
    <citation type="submission" date="2019-02" db="EMBL/GenBank/DDBJ databases">
        <title>Sequencing the genomes of 1000 actinobacteria strains.</title>
        <authorList>
            <person name="Klenk H.-P."/>
        </authorList>
    </citation>
    <scope>NUCLEOTIDE SEQUENCE [LARGE SCALE GENOMIC DNA]</scope>
    <source>
        <strain evidence="1 2">DSM 45779</strain>
    </source>
</reference>
<dbReference type="EMBL" id="SHKL01000001">
    <property type="protein sequence ID" value="RZT86576.1"/>
    <property type="molecule type" value="Genomic_DNA"/>
</dbReference>
<sequence length="63" mass="6981">MTLLCERCYGPIDPDREDFFRLAHISHADRYGDVVWNDATVHTAPSCPALVHSGGAGQRRRAA</sequence>
<gene>
    <name evidence="1" type="ORF">EV383_3473</name>
</gene>
<proteinExistence type="predicted"/>
<comment type="caution">
    <text evidence="1">The sequence shown here is derived from an EMBL/GenBank/DDBJ whole genome shotgun (WGS) entry which is preliminary data.</text>
</comment>
<evidence type="ECO:0000313" key="2">
    <source>
        <dbReference type="Proteomes" id="UP000291591"/>
    </source>
</evidence>
<organism evidence="1 2">
    <name type="scientific">Pseudonocardia sediminis</name>
    <dbReference type="NCBI Taxonomy" id="1397368"/>
    <lineage>
        <taxon>Bacteria</taxon>
        <taxon>Bacillati</taxon>
        <taxon>Actinomycetota</taxon>
        <taxon>Actinomycetes</taxon>
        <taxon>Pseudonocardiales</taxon>
        <taxon>Pseudonocardiaceae</taxon>
        <taxon>Pseudonocardia</taxon>
    </lineage>
</organism>
<keyword evidence="2" id="KW-1185">Reference proteome</keyword>
<evidence type="ECO:0000313" key="1">
    <source>
        <dbReference type="EMBL" id="RZT86576.1"/>
    </source>
</evidence>
<name>A0A4Q7UXF8_PSEST</name>